<proteinExistence type="predicted"/>
<dbReference type="RefSeq" id="WP_106012132.1">
    <property type="nucleotide sequence ID" value="NZ_CP027226.1"/>
</dbReference>
<dbReference type="InterPro" id="IPR015421">
    <property type="entry name" value="PyrdxlP-dep_Trfase_major"/>
</dbReference>
<dbReference type="EMBL" id="CP027226">
    <property type="protein sequence ID" value="AVM42146.1"/>
    <property type="molecule type" value="Genomic_DNA"/>
</dbReference>
<dbReference type="PANTHER" id="PTHR11601:SF50">
    <property type="entry name" value="CYSTEINE DESULFURASE ISCS 2-RELATED"/>
    <property type="match status" value="1"/>
</dbReference>
<evidence type="ECO:0000259" key="3">
    <source>
        <dbReference type="Pfam" id="PF00266"/>
    </source>
</evidence>
<reference evidence="5" key="1">
    <citation type="submission" date="2018-02" db="EMBL/GenBank/DDBJ databases">
        <authorList>
            <person name="Holder M.E."/>
            <person name="Ajami N.J."/>
            <person name="Petrosino J.F."/>
        </authorList>
    </citation>
    <scope>NUCLEOTIDE SEQUENCE [LARGE SCALE GENOMIC DNA]</scope>
    <source>
        <strain evidence="5">CCUG 47711</strain>
    </source>
</reference>
<evidence type="ECO:0000313" key="4">
    <source>
        <dbReference type="EMBL" id="AVM42146.1"/>
    </source>
</evidence>
<evidence type="ECO:0000256" key="2">
    <source>
        <dbReference type="ARBA" id="ARBA00022898"/>
    </source>
</evidence>
<dbReference type="InterPro" id="IPR000192">
    <property type="entry name" value="Aminotrans_V_dom"/>
</dbReference>
<dbReference type="PANTHER" id="PTHR11601">
    <property type="entry name" value="CYSTEINE DESULFURYLASE FAMILY MEMBER"/>
    <property type="match status" value="1"/>
</dbReference>
<evidence type="ECO:0000256" key="1">
    <source>
        <dbReference type="ARBA" id="ARBA00001933"/>
    </source>
</evidence>
<comment type="cofactor">
    <cofactor evidence="1">
        <name>pyridoxal 5'-phosphate</name>
        <dbReference type="ChEBI" id="CHEBI:597326"/>
    </cofactor>
</comment>
<evidence type="ECO:0000313" key="5">
    <source>
        <dbReference type="Proteomes" id="UP000237947"/>
    </source>
</evidence>
<feature type="domain" description="Aminotransferase class V" evidence="3">
    <location>
        <begin position="3"/>
        <end position="362"/>
    </location>
</feature>
<dbReference type="AlphaFoldDB" id="A0A2S0KM91"/>
<dbReference type="Proteomes" id="UP000237947">
    <property type="component" value="Chromosome"/>
</dbReference>
<organism evidence="4 5">
    <name type="scientific">Fastidiosipila sanguinis</name>
    <dbReference type="NCBI Taxonomy" id="236753"/>
    <lineage>
        <taxon>Bacteria</taxon>
        <taxon>Bacillati</taxon>
        <taxon>Bacillota</taxon>
        <taxon>Clostridia</taxon>
        <taxon>Eubacteriales</taxon>
        <taxon>Oscillospiraceae</taxon>
        <taxon>Fastidiosipila</taxon>
    </lineage>
</organism>
<accession>A0A2S0KM91</accession>
<dbReference type="SUPFAM" id="SSF53383">
    <property type="entry name" value="PLP-dependent transferases"/>
    <property type="match status" value="1"/>
</dbReference>
<dbReference type="PIRSF" id="PIRSF005572">
    <property type="entry name" value="NifS"/>
    <property type="match status" value="1"/>
</dbReference>
<keyword evidence="2" id="KW-0663">Pyridoxal phosphate</keyword>
<dbReference type="InterPro" id="IPR015424">
    <property type="entry name" value="PyrdxlP-dep_Trfase"/>
</dbReference>
<dbReference type="KEGG" id="fsa:C5Q98_02375"/>
<dbReference type="Pfam" id="PF00266">
    <property type="entry name" value="Aminotran_5"/>
    <property type="match status" value="1"/>
</dbReference>
<keyword evidence="5" id="KW-1185">Reference proteome</keyword>
<sequence>MPYFDHAATTKPLDSVITTISKSMERDYYNPASLYDAAKDVEKKIKNAYIEIAKTLNCTPDELIQTSGATESTNMAFKGLFTKYGHRLNKIIASAADHDASLNTLKFLEAKGAEVVLLKPNKDGLLDLDELKSHLDSKTLLVSILHTNNETGVVQDLNAISKIVREHAEQAFIHADLVQSWGKVELNLNSLDIDLASFSGHKIHGPKSTGLLYIRSQTYPEALIHGGGQQNGWRSGTEDWPLLSGLTEAAKSIYTNFEENNTKVSELRDFLVPELKSLGATINFPNAIPHILSISFPKYRGETLLHMLASEGVYVSTSSACNAKSAAVSHVLTACNMDRKQAEGTLRISLDSSNTIEEAEELLKAMRKVIQQMIDWGM</sequence>
<protein>
    <submittedName>
        <fullName evidence="4">Cysteine desulfurase NifS</fullName>
    </submittedName>
</protein>
<dbReference type="Gene3D" id="1.10.260.50">
    <property type="match status" value="1"/>
</dbReference>
<dbReference type="OrthoDB" id="9808002at2"/>
<dbReference type="Gene3D" id="3.90.1150.10">
    <property type="entry name" value="Aspartate Aminotransferase, domain 1"/>
    <property type="match status" value="1"/>
</dbReference>
<dbReference type="InterPro" id="IPR015422">
    <property type="entry name" value="PyrdxlP-dep_Trfase_small"/>
</dbReference>
<dbReference type="GO" id="GO:0003824">
    <property type="term" value="F:catalytic activity"/>
    <property type="evidence" value="ECO:0007669"/>
    <property type="project" value="UniProtKB-ARBA"/>
</dbReference>
<gene>
    <name evidence="4" type="ORF">C5Q98_02375</name>
</gene>
<name>A0A2S0KM91_9FIRM</name>
<dbReference type="InterPro" id="IPR016454">
    <property type="entry name" value="Cysteine_dSase"/>
</dbReference>
<dbReference type="Gene3D" id="3.40.640.10">
    <property type="entry name" value="Type I PLP-dependent aspartate aminotransferase-like (Major domain)"/>
    <property type="match status" value="1"/>
</dbReference>